<reference evidence="1 2" key="1">
    <citation type="submission" date="2020-02" db="EMBL/GenBank/DDBJ databases">
        <authorList>
            <person name="Ferguson B K."/>
        </authorList>
    </citation>
    <scope>NUCLEOTIDE SEQUENCE [LARGE SCALE GENOMIC DNA]</scope>
</reference>
<feature type="non-terminal residue" evidence="1">
    <location>
        <position position="1"/>
    </location>
</feature>
<dbReference type="Proteomes" id="UP000479000">
    <property type="component" value="Unassembled WGS sequence"/>
</dbReference>
<organism evidence="1 2">
    <name type="scientific">Nesidiocoris tenuis</name>
    <dbReference type="NCBI Taxonomy" id="355587"/>
    <lineage>
        <taxon>Eukaryota</taxon>
        <taxon>Metazoa</taxon>
        <taxon>Ecdysozoa</taxon>
        <taxon>Arthropoda</taxon>
        <taxon>Hexapoda</taxon>
        <taxon>Insecta</taxon>
        <taxon>Pterygota</taxon>
        <taxon>Neoptera</taxon>
        <taxon>Paraneoptera</taxon>
        <taxon>Hemiptera</taxon>
        <taxon>Heteroptera</taxon>
        <taxon>Panheteroptera</taxon>
        <taxon>Cimicomorpha</taxon>
        <taxon>Miridae</taxon>
        <taxon>Dicyphina</taxon>
        <taxon>Nesidiocoris</taxon>
    </lineage>
</organism>
<proteinExistence type="predicted"/>
<dbReference type="AlphaFoldDB" id="A0A6H5GGJ3"/>
<evidence type="ECO:0000313" key="1">
    <source>
        <dbReference type="EMBL" id="CAB0001099.1"/>
    </source>
</evidence>
<sequence length="175" mass="19892">NEVFVYFGPCQMISPGQQRTCNSVCAHVIKNILNGEFNGIERSAALKKWIVGRHRPPRSRAVERVYLPLIHRRLADLSCGAILPLNMPGPATRRRYRMTRAERSCWGEPNKCSENLRGSCEQCQRALRLADCCLVREIETPEMAGRMGVSEDTPSAMAFYRKTMILYENSHHLGL</sequence>
<evidence type="ECO:0000313" key="2">
    <source>
        <dbReference type="Proteomes" id="UP000479000"/>
    </source>
</evidence>
<protein>
    <submittedName>
        <fullName evidence="1">Uncharacterized protein</fullName>
    </submittedName>
</protein>
<name>A0A6H5GGJ3_9HEMI</name>
<keyword evidence="2" id="KW-1185">Reference proteome</keyword>
<gene>
    <name evidence="1" type="ORF">NTEN_LOCUS6886</name>
</gene>
<dbReference type="EMBL" id="CADCXU010010404">
    <property type="protein sequence ID" value="CAB0001099.1"/>
    <property type="molecule type" value="Genomic_DNA"/>
</dbReference>
<accession>A0A6H5GGJ3</accession>